<dbReference type="Proteomes" id="UP000252884">
    <property type="component" value="Unassembled WGS sequence"/>
</dbReference>
<dbReference type="OrthoDB" id="9806179at2"/>
<feature type="binding site" evidence="5">
    <location>
        <position position="290"/>
    </location>
    <ligand>
        <name>FAD</name>
        <dbReference type="ChEBI" id="CHEBI:57692"/>
    </ligand>
</feature>
<evidence type="ECO:0000256" key="1">
    <source>
        <dbReference type="ARBA" id="ARBA00022630"/>
    </source>
</evidence>
<dbReference type="PANTHER" id="PTHR48105">
    <property type="entry name" value="THIOREDOXIN REDUCTASE 1-RELATED-RELATED"/>
    <property type="match status" value="1"/>
</dbReference>
<evidence type="ECO:0000256" key="3">
    <source>
        <dbReference type="ARBA" id="ARBA00022857"/>
    </source>
</evidence>
<dbReference type="PRINTS" id="PR00368">
    <property type="entry name" value="FADPNR"/>
</dbReference>
<comment type="catalytic activity">
    <reaction evidence="5">
        <text>2 reduced [2Fe-2S]-[ferredoxin] + NADP(+) + H(+) = 2 oxidized [2Fe-2S]-[ferredoxin] + NADPH</text>
        <dbReference type="Rhea" id="RHEA:20125"/>
        <dbReference type="Rhea" id="RHEA-COMP:10000"/>
        <dbReference type="Rhea" id="RHEA-COMP:10001"/>
        <dbReference type="ChEBI" id="CHEBI:15378"/>
        <dbReference type="ChEBI" id="CHEBI:33737"/>
        <dbReference type="ChEBI" id="CHEBI:33738"/>
        <dbReference type="ChEBI" id="CHEBI:57783"/>
        <dbReference type="ChEBI" id="CHEBI:58349"/>
        <dbReference type="EC" id="1.18.1.2"/>
    </reaction>
</comment>
<comment type="caution">
    <text evidence="7">The sequence shown here is derived from an EMBL/GenBank/DDBJ whole genome shotgun (WGS) entry which is preliminary data.</text>
</comment>
<evidence type="ECO:0000313" key="8">
    <source>
        <dbReference type="Proteomes" id="UP000252884"/>
    </source>
</evidence>
<feature type="domain" description="FAD/NAD(P)-binding" evidence="6">
    <location>
        <begin position="7"/>
        <end position="292"/>
    </location>
</feature>
<keyword evidence="4 5" id="KW-0560">Oxidoreductase</keyword>
<protein>
    <recommendedName>
        <fullName evidence="5">Ferredoxin--NADP reductase</fullName>
        <shortName evidence="5">FNR</shortName>
        <shortName evidence="5">Fd-NADP(+) reductase</shortName>
        <ecNumber evidence="5">1.18.1.2</ecNumber>
    </recommendedName>
</protein>
<comment type="cofactor">
    <cofactor evidence="5">
        <name>FAD</name>
        <dbReference type="ChEBI" id="CHEBI:57692"/>
    </cofactor>
    <text evidence="5">Binds 1 FAD per subunit.</text>
</comment>
<gene>
    <name evidence="7" type="ORF">DES41_105181</name>
</gene>
<feature type="binding site" evidence="5">
    <location>
        <position position="48"/>
    </location>
    <ligand>
        <name>FAD</name>
        <dbReference type="ChEBI" id="CHEBI:57692"/>
    </ligand>
</feature>
<proteinExistence type="inferred from homology"/>
<keyword evidence="1 5" id="KW-0285">Flavoprotein</keyword>
<feature type="binding site" evidence="5">
    <location>
        <position position="88"/>
    </location>
    <ligand>
        <name>FAD</name>
        <dbReference type="ChEBI" id="CHEBI:57692"/>
    </ligand>
</feature>
<keyword evidence="8" id="KW-1185">Reference proteome</keyword>
<name>A0A368XQF2_9BURK</name>
<reference evidence="7 8" key="1">
    <citation type="submission" date="2018-07" db="EMBL/GenBank/DDBJ databases">
        <title>Genomic Encyclopedia of Type Strains, Phase IV (KMG-IV): sequencing the most valuable type-strain genomes for metagenomic binning, comparative biology and taxonomic classification.</title>
        <authorList>
            <person name="Goeker M."/>
        </authorList>
    </citation>
    <scope>NUCLEOTIDE SEQUENCE [LARGE SCALE GENOMIC DNA]</scope>
    <source>
        <strain evidence="7 8">DSM 21634</strain>
    </source>
</reference>
<dbReference type="EC" id="1.18.1.2" evidence="5"/>
<accession>A0A368XQF2</accession>
<dbReference type="InterPro" id="IPR023753">
    <property type="entry name" value="FAD/NAD-binding_dom"/>
</dbReference>
<comment type="subunit">
    <text evidence="5">Homodimer.</text>
</comment>
<dbReference type="GO" id="GO:0004324">
    <property type="term" value="F:ferredoxin-NADP+ reductase activity"/>
    <property type="evidence" value="ECO:0007669"/>
    <property type="project" value="UniProtKB-UniRule"/>
</dbReference>
<dbReference type="HAMAP" id="MF_01685">
    <property type="entry name" value="FENR2"/>
    <property type="match status" value="1"/>
</dbReference>
<dbReference type="Pfam" id="PF07992">
    <property type="entry name" value="Pyr_redox_2"/>
    <property type="match status" value="1"/>
</dbReference>
<keyword evidence="3 5" id="KW-0521">NADP</keyword>
<feature type="binding site" evidence="5">
    <location>
        <position position="35"/>
    </location>
    <ligand>
        <name>FAD</name>
        <dbReference type="ChEBI" id="CHEBI:57692"/>
    </ligand>
</feature>
<dbReference type="EMBL" id="QPJK01000005">
    <property type="protein sequence ID" value="RCW70240.1"/>
    <property type="molecule type" value="Genomic_DNA"/>
</dbReference>
<dbReference type="SUPFAM" id="SSF51905">
    <property type="entry name" value="FAD/NAD(P)-binding domain"/>
    <property type="match status" value="1"/>
</dbReference>
<dbReference type="InterPro" id="IPR022890">
    <property type="entry name" value="Fd--NADP_Rdtase_type_2"/>
</dbReference>
<sequence length="342" mass="36370">MRVIETDALIIGAGPAGLFQAFQLGLQEIRAHIVDVLPYVGGQCAALYADKPIYDIPGVPVCTGRELVASLQEQAAPFAPQLHLGQEVTEFSTLPDGRLQLATNAGTQFTTRALFIAAGIGAFQPRRLRIEGIEAFEGGALHYYAPEASAVAGRHLVVAGGGEEAVASALAFAQAAPASLTLLHRRDAFEAEPAQLAELQRLRDAGHIRVATGQPTAFETDAQGRLSRLVLSHAEGPDTRLPLDLLVVRQGLSPRLGALADWGMAMERKQLAVNPATCATSLPNVYAVGDINHYPGKKKLILCGFHEATLAAFDAAERLVSGRKVVVEYTTTSTRLQGLLKV</sequence>
<organism evidence="7 8">
    <name type="scientific">Pseudorhodoferax soli</name>
    <dbReference type="NCBI Taxonomy" id="545864"/>
    <lineage>
        <taxon>Bacteria</taxon>
        <taxon>Pseudomonadati</taxon>
        <taxon>Pseudomonadota</taxon>
        <taxon>Betaproteobacteria</taxon>
        <taxon>Burkholderiales</taxon>
        <taxon>Comamonadaceae</taxon>
    </lineage>
</organism>
<dbReference type="InterPro" id="IPR036188">
    <property type="entry name" value="FAD/NAD-bd_sf"/>
</dbReference>
<comment type="similarity">
    <text evidence="5">Belongs to the ferredoxin--NADP reductase type 2 family.</text>
</comment>
<feature type="binding site" evidence="5">
    <location>
        <position position="43"/>
    </location>
    <ligand>
        <name>FAD</name>
        <dbReference type="ChEBI" id="CHEBI:57692"/>
    </ligand>
</feature>
<dbReference type="PRINTS" id="PR00469">
    <property type="entry name" value="PNDRDTASEII"/>
</dbReference>
<dbReference type="AlphaFoldDB" id="A0A368XQF2"/>
<feature type="binding site" evidence="5">
    <location>
        <position position="331"/>
    </location>
    <ligand>
        <name>FAD</name>
        <dbReference type="ChEBI" id="CHEBI:57692"/>
    </ligand>
</feature>
<dbReference type="InterPro" id="IPR050097">
    <property type="entry name" value="Ferredoxin-NADP_redctase_2"/>
</dbReference>
<dbReference type="GO" id="GO:0050661">
    <property type="term" value="F:NADP binding"/>
    <property type="evidence" value="ECO:0007669"/>
    <property type="project" value="UniProtKB-UniRule"/>
</dbReference>
<keyword evidence="2 5" id="KW-0274">FAD</keyword>
<evidence type="ECO:0000259" key="6">
    <source>
        <dbReference type="Pfam" id="PF07992"/>
    </source>
</evidence>
<feature type="binding site" evidence="5">
    <location>
        <position position="123"/>
    </location>
    <ligand>
        <name>FAD</name>
        <dbReference type="ChEBI" id="CHEBI:57692"/>
    </ligand>
</feature>
<evidence type="ECO:0000256" key="2">
    <source>
        <dbReference type="ARBA" id="ARBA00022827"/>
    </source>
</evidence>
<dbReference type="GO" id="GO:0050660">
    <property type="term" value="F:flavin adenine dinucleotide binding"/>
    <property type="evidence" value="ECO:0007669"/>
    <property type="project" value="UniProtKB-UniRule"/>
</dbReference>
<dbReference type="Gene3D" id="3.50.50.60">
    <property type="entry name" value="FAD/NAD(P)-binding domain"/>
    <property type="match status" value="2"/>
</dbReference>
<evidence type="ECO:0000256" key="5">
    <source>
        <dbReference type="HAMAP-Rule" id="MF_01685"/>
    </source>
</evidence>
<evidence type="ECO:0000313" key="7">
    <source>
        <dbReference type="EMBL" id="RCW70240.1"/>
    </source>
</evidence>
<dbReference type="RefSeq" id="WP_114469199.1">
    <property type="nucleotide sequence ID" value="NZ_QPJK01000005.1"/>
</dbReference>
<evidence type="ECO:0000256" key="4">
    <source>
        <dbReference type="ARBA" id="ARBA00023002"/>
    </source>
</evidence>
<comment type="caution">
    <text evidence="5">Lacks conserved residue(s) required for the propagation of feature annotation.</text>
</comment>